<accession>A0A1M7ZYF4</accession>
<dbReference type="InterPro" id="IPR007621">
    <property type="entry name" value="TPM_dom"/>
</dbReference>
<keyword evidence="3" id="KW-1185">Reference proteome</keyword>
<feature type="domain" description="TPM" evidence="1">
    <location>
        <begin position="57"/>
        <end position="182"/>
    </location>
</feature>
<evidence type="ECO:0000259" key="1">
    <source>
        <dbReference type="Pfam" id="PF04536"/>
    </source>
</evidence>
<sequence>MSSSSIKIVFQGLILLFAFSMKSQTTDSLKLESKKSVSLELYRQVFWDNLPKPHNWINDYENLFSNEEETKLNQIISDFEKETTVEIAIVTIDTSKVSKDKFEDLSLHITRTWGVGKKEKSNGILIAISKGYRQIRIQNGDGISLVLSDDETAEVIQNQFFPYFKKEEYFEGTKAGILRLIELLRKRL</sequence>
<reference evidence="3" key="1">
    <citation type="submission" date="2016-12" db="EMBL/GenBank/DDBJ databases">
        <authorList>
            <person name="Varghese N."/>
            <person name="Submissions S."/>
        </authorList>
    </citation>
    <scope>NUCLEOTIDE SEQUENCE [LARGE SCALE GENOMIC DNA]</scope>
    <source>
        <strain evidence="3">DSM 18830</strain>
    </source>
</reference>
<dbReference type="PANTHER" id="PTHR30373">
    <property type="entry name" value="UPF0603 PROTEIN YGCG"/>
    <property type="match status" value="1"/>
</dbReference>
<gene>
    <name evidence="2" type="ORF">SAMN05443547_2272</name>
</gene>
<dbReference type="Pfam" id="PF04536">
    <property type="entry name" value="TPM_phosphatase"/>
    <property type="match status" value="1"/>
</dbReference>
<dbReference type="STRING" id="416016.SAMN05443547_2272"/>
<dbReference type="EMBL" id="FRYK01000004">
    <property type="protein sequence ID" value="SHO73896.1"/>
    <property type="molecule type" value="Genomic_DNA"/>
</dbReference>
<dbReference type="AlphaFoldDB" id="A0A1M7ZYF4"/>
<protein>
    <recommendedName>
        <fullName evidence="1">TPM domain-containing protein</fullName>
    </recommendedName>
</protein>
<evidence type="ECO:0000313" key="3">
    <source>
        <dbReference type="Proteomes" id="UP000184611"/>
    </source>
</evidence>
<evidence type="ECO:0000313" key="2">
    <source>
        <dbReference type="EMBL" id="SHO73896.1"/>
    </source>
</evidence>
<dbReference type="PANTHER" id="PTHR30373:SF2">
    <property type="entry name" value="UPF0603 PROTEIN YGCG"/>
    <property type="match status" value="1"/>
</dbReference>
<dbReference type="Proteomes" id="UP000184611">
    <property type="component" value="Unassembled WGS sequence"/>
</dbReference>
<name>A0A1M7ZYF4_9FLAO</name>
<dbReference type="Gene3D" id="3.10.310.50">
    <property type="match status" value="1"/>
</dbReference>
<proteinExistence type="predicted"/>
<organism evidence="2 3">
    <name type="scientific">Flavobacterium cucumis</name>
    <dbReference type="NCBI Taxonomy" id="416016"/>
    <lineage>
        <taxon>Bacteria</taxon>
        <taxon>Pseudomonadati</taxon>
        <taxon>Bacteroidota</taxon>
        <taxon>Flavobacteriia</taxon>
        <taxon>Flavobacteriales</taxon>
        <taxon>Flavobacteriaceae</taxon>
        <taxon>Flavobacterium</taxon>
    </lineage>
</organism>